<reference evidence="2 3" key="1">
    <citation type="journal article" date="2006" name="Science">
        <title>Phytophthora genome sequences uncover evolutionary origins and mechanisms of pathogenesis.</title>
        <authorList>
            <person name="Tyler B.M."/>
            <person name="Tripathy S."/>
            <person name="Zhang X."/>
            <person name="Dehal P."/>
            <person name="Jiang R.H."/>
            <person name="Aerts A."/>
            <person name="Arredondo F.D."/>
            <person name="Baxter L."/>
            <person name="Bensasson D."/>
            <person name="Beynon J.L."/>
            <person name="Chapman J."/>
            <person name="Damasceno C.M."/>
            <person name="Dorrance A.E."/>
            <person name="Dou D."/>
            <person name="Dickerman A.W."/>
            <person name="Dubchak I.L."/>
            <person name="Garbelotto M."/>
            <person name="Gijzen M."/>
            <person name="Gordon S.G."/>
            <person name="Govers F."/>
            <person name="Grunwald N.J."/>
            <person name="Huang W."/>
            <person name="Ivors K.L."/>
            <person name="Jones R.W."/>
            <person name="Kamoun S."/>
            <person name="Krampis K."/>
            <person name="Lamour K.H."/>
            <person name="Lee M.K."/>
            <person name="McDonald W.H."/>
            <person name="Medina M."/>
            <person name="Meijer H.J."/>
            <person name="Nordberg E.K."/>
            <person name="Maclean D.J."/>
            <person name="Ospina-Giraldo M.D."/>
            <person name="Morris P.F."/>
            <person name="Phuntumart V."/>
            <person name="Putnam N.H."/>
            <person name="Rash S."/>
            <person name="Rose J.K."/>
            <person name="Sakihama Y."/>
            <person name="Salamov A.A."/>
            <person name="Savidor A."/>
            <person name="Scheuring C.F."/>
            <person name="Smith B.M."/>
            <person name="Sobral B.W."/>
            <person name="Terry A."/>
            <person name="Torto-Alalibo T.A."/>
            <person name="Win J."/>
            <person name="Xu Z."/>
            <person name="Zhang H."/>
            <person name="Grigoriev I.V."/>
            <person name="Rokhsar D.S."/>
            <person name="Boore J.L."/>
        </authorList>
    </citation>
    <scope>NUCLEOTIDE SEQUENCE [LARGE SCALE GENOMIC DNA]</scope>
    <source>
        <strain evidence="2 3">P6497</strain>
    </source>
</reference>
<dbReference type="InterPro" id="IPR011021">
    <property type="entry name" value="Arrestin-like_N"/>
</dbReference>
<dbReference type="KEGG" id="psoj:PHYSODRAFT_312775"/>
<dbReference type="EMBL" id="JH159153">
    <property type="protein sequence ID" value="EGZ19781.1"/>
    <property type="molecule type" value="Genomic_DNA"/>
</dbReference>
<dbReference type="InterPro" id="IPR050357">
    <property type="entry name" value="Arrestin_domain-protein"/>
</dbReference>
<accession>G4Z9S8</accession>
<evidence type="ECO:0000259" key="1">
    <source>
        <dbReference type="SMART" id="SM01017"/>
    </source>
</evidence>
<dbReference type="GO" id="GO:0005737">
    <property type="term" value="C:cytoplasm"/>
    <property type="evidence" value="ECO:0007669"/>
    <property type="project" value="TreeGrafter"/>
</dbReference>
<dbReference type="Pfam" id="PF02752">
    <property type="entry name" value="Arrestin_C"/>
    <property type="match status" value="1"/>
</dbReference>
<dbReference type="InterPro" id="IPR014756">
    <property type="entry name" value="Ig_E-set"/>
</dbReference>
<dbReference type="Proteomes" id="UP000002640">
    <property type="component" value="Unassembled WGS sequence"/>
</dbReference>
<dbReference type="InterPro" id="IPR011022">
    <property type="entry name" value="Arrestin_C-like"/>
</dbReference>
<dbReference type="SMR" id="G4Z9S8"/>
<dbReference type="AlphaFoldDB" id="G4Z9S8"/>
<proteinExistence type="predicted"/>
<dbReference type="PANTHER" id="PTHR11188">
    <property type="entry name" value="ARRESTIN DOMAIN CONTAINING PROTEIN"/>
    <property type="match status" value="1"/>
</dbReference>
<dbReference type="InterPro" id="IPR014752">
    <property type="entry name" value="Arrestin-like_C"/>
</dbReference>
<name>G4Z9S8_PHYSP</name>
<gene>
    <name evidence="2" type="ORF">PHYSODRAFT_312775</name>
</gene>
<dbReference type="GeneID" id="20643524"/>
<dbReference type="OMA" id="CSIPWCP"/>
<protein>
    <recommendedName>
        <fullName evidence="1">Arrestin C-terminal-like domain-containing protein</fullName>
    </recommendedName>
</protein>
<evidence type="ECO:0000313" key="3">
    <source>
        <dbReference type="Proteomes" id="UP000002640"/>
    </source>
</evidence>
<evidence type="ECO:0000313" key="2">
    <source>
        <dbReference type="EMBL" id="EGZ19781.1"/>
    </source>
</evidence>
<dbReference type="Gene3D" id="2.60.40.640">
    <property type="match status" value="2"/>
</dbReference>
<dbReference type="InParanoid" id="G4Z9S8"/>
<dbReference type="GO" id="GO:0015031">
    <property type="term" value="P:protein transport"/>
    <property type="evidence" value="ECO:0007669"/>
    <property type="project" value="TreeGrafter"/>
</dbReference>
<dbReference type="STRING" id="1094619.G4Z9S8"/>
<dbReference type="PANTHER" id="PTHR11188:SF17">
    <property type="entry name" value="FI21816P1"/>
    <property type="match status" value="1"/>
</dbReference>
<dbReference type="RefSeq" id="XP_009522498.1">
    <property type="nucleotide sequence ID" value="XM_009524203.1"/>
</dbReference>
<keyword evidence="3" id="KW-1185">Reference proteome</keyword>
<dbReference type="Pfam" id="PF00339">
    <property type="entry name" value="Arrestin_N"/>
    <property type="match status" value="1"/>
</dbReference>
<sequence length="391" mass="42196">MASSDEESIPQMLEAEYSETTTPVPGTTMDEQEAGGVHFGGEIGVKGELYLSVDKDEYRAGDLVTGRITVLVSEPLQCGALVCTIVGEEIAQWKDGGDHHSRCHQILRQEVVHKDLSNPYDIGEYIYPLTYTLPADLPGVLNVQPLDGDVAALHATIKYTVTATIKVQGRFVSDLEASTDVVVRSNPQPPVEVHSVERTVSKALRWFGCLSRGTSHLAMSMPRDVFTLGESPIVECFVNNHTASVGVDQVRVQLIQKVTLRHPNGDEDTCARPVAEAKCPGPKHGDMLECPVQLNLDDQVHFPSTTGSFLSCSYTVALVCEYSMLIAPVRIELPVTILPPARTSSVGSTLTDLAASMMSTTSEAQGPSLCLDEACAAPKHTDQAAPVRRSL</sequence>
<feature type="domain" description="Arrestin C-terminal-like" evidence="1">
    <location>
        <begin position="211"/>
        <end position="340"/>
    </location>
</feature>
<dbReference type="SMART" id="SM01017">
    <property type="entry name" value="Arrestin_C"/>
    <property type="match status" value="1"/>
</dbReference>
<organism evidence="2 3">
    <name type="scientific">Phytophthora sojae (strain P6497)</name>
    <name type="common">Soybean stem and root rot agent</name>
    <name type="synonym">Phytophthora megasperma f. sp. glycines</name>
    <dbReference type="NCBI Taxonomy" id="1094619"/>
    <lineage>
        <taxon>Eukaryota</taxon>
        <taxon>Sar</taxon>
        <taxon>Stramenopiles</taxon>
        <taxon>Oomycota</taxon>
        <taxon>Peronosporomycetes</taxon>
        <taxon>Peronosporales</taxon>
        <taxon>Peronosporaceae</taxon>
        <taxon>Phytophthora</taxon>
    </lineage>
</organism>
<dbReference type="SUPFAM" id="SSF81296">
    <property type="entry name" value="E set domains"/>
    <property type="match status" value="2"/>
</dbReference>